<gene>
    <name evidence="1" type="ORF">HYG79_17265</name>
</gene>
<protein>
    <submittedName>
        <fullName evidence="1">Uncharacterized protein</fullName>
    </submittedName>
</protein>
<evidence type="ECO:0000313" key="1">
    <source>
        <dbReference type="EMBL" id="QLG47029.1"/>
    </source>
</evidence>
<dbReference type="KEGG" id="cagg:HYG79_17265"/>
<dbReference type="RefSeq" id="WP_179243307.1">
    <property type="nucleotide sequence ID" value="NZ_CP058595.1"/>
</dbReference>
<sequence length="161" mass="18816">MYKIFKILAITSTSLFIISCKKENDLVKLNNYVVDRIWITENQNQYYFSSEDDKEYSWSTLRKTGNGNGLDDWTTPFSIARGNPKSNPYKSNTLNPEGWTFSDFFKIQGDTLILQREEDINAEDLMIFHLEKGKDTIIGVFSYNALLVRNKYGNRIWKSKK</sequence>
<dbReference type="AlphaFoldDB" id="A0A7H9AU98"/>
<dbReference type="Proteomes" id="UP000509302">
    <property type="component" value="Chromosome"/>
</dbReference>
<accession>A0A7H9AU98</accession>
<dbReference type="EMBL" id="CP058595">
    <property type="protein sequence ID" value="QLG47029.1"/>
    <property type="molecule type" value="Genomic_DNA"/>
</dbReference>
<dbReference type="PROSITE" id="PS51257">
    <property type="entry name" value="PROKAR_LIPOPROTEIN"/>
    <property type="match status" value="1"/>
</dbReference>
<organism evidence="1 2">
    <name type="scientific">Costertonia aggregata</name>
    <dbReference type="NCBI Taxonomy" id="343403"/>
    <lineage>
        <taxon>Bacteria</taxon>
        <taxon>Pseudomonadati</taxon>
        <taxon>Bacteroidota</taxon>
        <taxon>Flavobacteriia</taxon>
        <taxon>Flavobacteriales</taxon>
        <taxon>Flavobacteriaceae</taxon>
        <taxon>Costertonia</taxon>
    </lineage>
</organism>
<evidence type="ECO:0000313" key="2">
    <source>
        <dbReference type="Proteomes" id="UP000509302"/>
    </source>
</evidence>
<proteinExistence type="predicted"/>
<name>A0A7H9AU98_9FLAO</name>
<reference evidence="1 2" key="1">
    <citation type="journal article" date="2006" name="Int. J. Syst. Evol. Microbiol.">
        <title>Costertonia aggregata gen. nov., sp. nov., a mesophilic marine bacterium of the family Flavobacteriaceae, isolated from a mature biofilm.</title>
        <authorList>
            <person name="Kwon K.K."/>
            <person name="Lee Y.K."/>
            <person name="Lee H.K."/>
        </authorList>
    </citation>
    <scope>NUCLEOTIDE SEQUENCE [LARGE SCALE GENOMIC DNA]</scope>
    <source>
        <strain evidence="1 2">KCCM 42265</strain>
    </source>
</reference>
<keyword evidence="2" id="KW-1185">Reference proteome</keyword>